<evidence type="ECO:0000313" key="2">
    <source>
        <dbReference type="EMBL" id="PIP56804.1"/>
    </source>
</evidence>
<dbReference type="Proteomes" id="UP000228495">
    <property type="component" value="Unassembled WGS sequence"/>
</dbReference>
<keyword evidence="1" id="KW-0175">Coiled coil</keyword>
<sequence>MVHNTNTSQPKNSALLKPLARSIPEYRQARLSGKKYVGPMLNINPFWHNSQEIVTPTFNNDDRATVRGHISIEQKPKENVKQKIENQVAINEIEDYVFSDEESKLSQILAQKEFELKSIKEKTALQKDELAILSNHSRASKATIRNLRQQLGNMERTDVNPIAMEDVTYKLQQKEAESKELDSQIETLQNTVNSEQQLEQEIAAYRSQVRELKTQQERLQQLVTKEEQQLKALATRLREQSRDNKSKEGKIKELEKLLDETMNEAFTQPKVVDKFVKAAQGNAPEKVVPLTKEPNSINGIVKDNENKLIANAVVIIKDIAGHNLRALQTNQLGQFLVTTSLQNGTYYIEATKSGYTFPVIQVELTGKQVAPVVLTADELTS</sequence>
<feature type="coiled-coil region" evidence="1">
    <location>
        <begin position="164"/>
        <end position="264"/>
    </location>
</feature>
<evidence type="ECO:0000313" key="3">
    <source>
        <dbReference type="Proteomes" id="UP000228495"/>
    </source>
</evidence>
<dbReference type="InterPro" id="IPR008969">
    <property type="entry name" value="CarboxyPept-like_regulatory"/>
</dbReference>
<comment type="caution">
    <text evidence="2">The sequence shown here is derived from an EMBL/GenBank/DDBJ whole genome shotgun (WGS) entry which is preliminary data.</text>
</comment>
<evidence type="ECO:0008006" key="4">
    <source>
        <dbReference type="Google" id="ProtNLM"/>
    </source>
</evidence>
<protein>
    <recommendedName>
        <fullName evidence="4">Carboxypeptidase regulatory-like domain-containing protein</fullName>
    </recommendedName>
</protein>
<evidence type="ECO:0000256" key="1">
    <source>
        <dbReference type="SAM" id="Coils"/>
    </source>
</evidence>
<accession>A0A2H0BGP8</accession>
<gene>
    <name evidence="2" type="ORF">COX05_01045</name>
</gene>
<proteinExistence type="predicted"/>
<dbReference type="EMBL" id="PCSU01000014">
    <property type="protein sequence ID" value="PIP56804.1"/>
    <property type="molecule type" value="Genomic_DNA"/>
</dbReference>
<name>A0A2H0BGP8_UNCKA</name>
<reference evidence="2 3" key="1">
    <citation type="submission" date="2017-09" db="EMBL/GenBank/DDBJ databases">
        <title>Depth-based differentiation of microbial function through sediment-hosted aquifers and enrichment of novel symbionts in the deep terrestrial subsurface.</title>
        <authorList>
            <person name="Probst A.J."/>
            <person name="Ladd B."/>
            <person name="Jarett J.K."/>
            <person name="Geller-Mcgrath D.E."/>
            <person name="Sieber C.M."/>
            <person name="Emerson J.B."/>
            <person name="Anantharaman K."/>
            <person name="Thomas B.C."/>
            <person name="Malmstrom R."/>
            <person name="Stieglmeier M."/>
            <person name="Klingl A."/>
            <person name="Woyke T."/>
            <person name="Ryan C.M."/>
            <person name="Banfield J.F."/>
        </authorList>
    </citation>
    <scope>NUCLEOTIDE SEQUENCE [LARGE SCALE GENOMIC DNA]</scope>
    <source>
        <strain evidence="2">CG22_combo_CG10-13_8_21_14_all_39_12</strain>
    </source>
</reference>
<organism evidence="2 3">
    <name type="scientific">candidate division WWE3 bacterium CG22_combo_CG10-13_8_21_14_all_39_12</name>
    <dbReference type="NCBI Taxonomy" id="1975094"/>
    <lineage>
        <taxon>Bacteria</taxon>
        <taxon>Katanobacteria</taxon>
    </lineage>
</organism>
<dbReference type="AlphaFoldDB" id="A0A2H0BGP8"/>
<dbReference type="Gene3D" id="2.60.40.1120">
    <property type="entry name" value="Carboxypeptidase-like, regulatory domain"/>
    <property type="match status" value="1"/>
</dbReference>
<dbReference type="SUPFAM" id="SSF49464">
    <property type="entry name" value="Carboxypeptidase regulatory domain-like"/>
    <property type="match status" value="1"/>
</dbReference>